<evidence type="ECO:0000313" key="1">
    <source>
        <dbReference type="EMBL" id="GFT40656.1"/>
    </source>
</evidence>
<sequence>MLSKIVSQHERHETLANTSRTIPLEHGWTEERFQYSPWRSSLKFAEVLGSAKHDHQKCSSIGEKIMRVNGGHKAVVHYAEPFLSWLMRPVVCLGYPTDKEHLEFFEIRGVLRLQHIILPLSFWIVYALLRSMMTWNPPQCVPEP</sequence>
<reference evidence="1" key="1">
    <citation type="submission" date="2020-08" db="EMBL/GenBank/DDBJ databases">
        <title>Multicomponent nature underlies the extraordinary mechanical properties of spider dragline silk.</title>
        <authorList>
            <person name="Kono N."/>
            <person name="Nakamura H."/>
            <person name="Mori M."/>
            <person name="Yoshida Y."/>
            <person name="Ohtoshi R."/>
            <person name="Malay A.D."/>
            <person name="Moran D.A.P."/>
            <person name="Tomita M."/>
            <person name="Numata K."/>
            <person name="Arakawa K."/>
        </authorList>
    </citation>
    <scope>NUCLEOTIDE SEQUENCE</scope>
</reference>
<accession>A0A8X6TS08</accession>
<proteinExistence type="predicted"/>
<gene>
    <name evidence="1" type="ORF">NPIL_383541</name>
</gene>
<dbReference type="EMBL" id="BMAW01014830">
    <property type="protein sequence ID" value="GFT40656.1"/>
    <property type="molecule type" value="Genomic_DNA"/>
</dbReference>
<protein>
    <submittedName>
        <fullName evidence="1">Uncharacterized protein</fullName>
    </submittedName>
</protein>
<evidence type="ECO:0000313" key="2">
    <source>
        <dbReference type="Proteomes" id="UP000887013"/>
    </source>
</evidence>
<keyword evidence="2" id="KW-1185">Reference proteome</keyword>
<dbReference type="Proteomes" id="UP000887013">
    <property type="component" value="Unassembled WGS sequence"/>
</dbReference>
<name>A0A8X6TS08_NEPPI</name>
<organism evidence="1 2">
    <name type="scientific">Nephila pilipes</name>
    <name type="common">Giant wood spider</name>
    <name type="synonym">Nephila maculata</name>
    <dbReference type="NCBI Taxonomy" id="299642"/>
    <lineage>
        <taxon>Eukaryota</taxon>
        <taxon>Metazoa</taxon>
        <taxon>Ecdysozoa</taxon>
        <taxon>Arthropoda</taxon>
        <taxon>Chelicerata</taxon>
        <taxon>Arachnida</taxon>
        <taxon>Araneae</taxon>
        <taxon>Araneomorphae</taxon>
        <taxon>Entelegynae</taxon>
        <taxon>Araneoidea</taxon>
        <taxon>Nephilidae</taxon>
        <taxon>Nephila</taxon>
    </lineage>
</organism>
<comment type="caution">
    <text evidence="1">The sequence shown here is derived from an EMBL/GenBank/DDBJ whole genome shotgun (WGS) entry which is preliminary data.</text>
</comment>
<dbReference type="AlphaFoldDB" id="A0A8X6TS08"/>